<reference evidence="2 3" key="1">
    <citation type="journal article" date="2009" name="Science">
        <title>Genome sequence, comparative analysis, and population genetics of the domestic horse.</title>
        <authorList>
            <consortium name="Broad Institute Genome Sequencing Platform"/>
            <consortium name="Broad Institute Whole Genome Assembly Team"/>
            <person name="Wade C.M."/>
            <person name="Giulotto E."/>
            <person name="Sigurdsson S."/>
            <person name="Zoli M."/>
            <person name="Gnerre S."/>
            <person name="Imsland F."/>
            <person name="Lear T.L."/>
            <person name="Adelson D.L."/>
            <person name="Bailey E."/>
            <person name="Bellone R.R."/>
            <person name="Bloecker H."/>
            <person name="Distl O."/>
            <person name="Edgar R.C."/>
            <person name="Garber M."/>
            <person name="Leeb T."/>
            <person name="Mauceli E."/>
            <person name="MacLeod J.N."/>
            <person name="Penedo M.C.T."/>
            <person name="Raison J.M."/>
            <person name="Sharpe T."/>
            <person name="Vogel J."/>
            <person name="Andersson L."/>
            <person name="Antczak D.F."/>
            <person name="Biagi T."/>
            <person name="Binns M.M."/>
            <person name="Chowdhary B.P."/>
            <person name="Coleman S.J."/>
            <person name="Della Valle G."/>
            <person name="Fryc S."/>
            <person name="Guerin G."/>
            <person name="Hasegawa T."/>
            <person name="Hill E.W."/>
            <person name="Jurka J."/>
            <person name="Kiialainen A."/>
            <person name="Lindgren G."/>
            <person name="Liu J."/>
            <person name="Magnani E."/>
            <person name="Mickelson J.R."/>
            <person name="Murray J."/>
            <person name="Nergadze S.G."/>
            <person name="Onofrio R."/>
            <person name="Pedroni S."/>
            <person name="Piras M.F."/>
            <person name="Raudsepp T."/>
            <person name="Rocchi M."/>
            <person name="Roeed K.H."/>
            <person name="Ryder O.A."/>
            <person name="Searle S."/>
            <person name="Skow L."/>
            <person name="Swinburne J.E."/>
            <person name="Syvaenen A.C."/>
            <person name="Tozaki T."/>
            <person name="Valberg S.J."/>
            <person name="Vaudin M."/>
            <person name="White J.R."/>
            <person name="Zody M.C."/>
            <person name="Lander E.S."/>
            <person name="Lindblad-Toh K."/>
        </authorList>
    </citation>
    <scope>NUCLEOTIDE SEQUENCE [LARGE SCALE GENOMIC DNA]</scope>
    <source>
        <strain evidence="2 3">Thoroughbred</strain>
    </source>
</reference>
<dbReference type="Gene3D" id="3.30.990.10">
    <property type="entry name" value="Formiminotransferase, N-terminal subdomain"/>
    <property type="match status" value="1"/>
</dbReference>
<dbReference type="InterPro" id="IPR051623">
    <property type="entry name" value="FTCD"/>
</dbReference>
<dbReference type="InterPro" id="IPR012886">
    <property type="entry name" value="Formiminotransferase_N"/>
</dbReference>
<feature type="domain" description="Formiminotransferase N-terminal subdomain" evidence="1">
    <location>
        <begin position="83"/>
        <end position="232"/>
    </location>
</feature>
<sequence>DRRARRDLLRSGLALPAPPGAAGFWSVAGSDRAGDVGSRSPEPQCFGGLLWVTFLGEGEKSLPFLLTVLTALQKRGTAADFSFCCEGQTHPEVSVLNIFSDRDYNRSVITIAASVDDLGNSVLAACLEAFQSINMELQEGVHPCLGAVDLIPIYPLSGVSVEECGAVARSLAESLLLHVPGCSLFLFGEADLPEKRTLVQRRKQLGWFTRRDFSTLEPDLGAAPARRCGLTDSKLRL</sequence>
<dbReference type="InterPro" id="IPR037064">
    <property type="entry name" value="Formiminotransferase_N_sf"/>
</dbReference>
<dbReference type="STRING" id="9796.ENSECAP00000041297"/>
<dbReference type="PaxDb" id="9796-ENSECAP00000041297"/>
<dbReference type="Ensembl" id="ENSECAT00000032515.2">
    <property type="protein sequence ID" value="ENSECAP00000041297.2"/>
    <property type="gene ID" value="ENSECAG00000013663.4"/>
</dbReference>
<reference evidence="2" key="3">
    <citation type="submission" date="2025-09" db="UniProtKB">
        <authorList>
            <consortium name="Ensembl"/>
        </authorList>
    </citation>
    <scope>IDENTIFICATION</scope>
    <source>
        <strain evidence="2">Thoroughbred</strain>
    </source>
</reference>
<accession>A0A3Q2I6E2</accession>
<dbReference type="Pfam" id="PF07837">
    <property type="entry name" value="FTCD_N"/>
    <property type="match status" value="1"/>
</dbReference>
<dbReference type="GeneTree" id="ENSGT00390000005581"/>
<evidence type="ECO:0000313" key="2">
    <source>
        <dbReference type="Ensembl" id="ENSECAP00000041297.2"/>
    </source>
</evidence>
<gene>
    <name evidence="2" type="primary">FTCDNL1</name>
</gene>
<dbReference type="SUPFAM" id="SSF55116">
    <property type="entry name" value="Formiminotransferase domain of formiminotransferase-cyclodeaminase"/>
    <property type="match status" value="1"/>
</dbReference>
<dbReference type="GO" id="GO:0005542">
    <property type="term" value="F:folic acid binding"/>
    <property type="evidence" value="ECO:0007669"/>
    <property type="project" value="InterPro"/>
</dbReference>
<name>A0A3Q2I6E2_HORSE</name>
<dbReference type="SMART" id="SM01222">
    <property type="entry name" value="FTCD_N"/>
    <property type="match status" value="1"/>
</dbReference>
<dbReference type="FunCoup" id="A0A3Q2I6E2">
    <property type="interactions" value="24"/>
</dbReference>
<organism evidence="2 3">
    <name type="scientific">Equus caballus</name>
    <name type="common">Horse</name>
    <dbReference type="NCBI Taxonomy" id="9796"/>
    <lineage>
        <taxon>Eukaryota</taxon>
        <taxon>Metazoa</taxon>
        <taxon>Chordata</taxon>
        <taxon>Craniata</taxon>
        <taxon>Vertebrata</taxon>
        <taxon>Euteleostomi</taxon>
        <taxon>Mammalia</taxon>
        <taxon>Eutheria</taxon>
        <taxon>Laurasiatheria</taxon>
        <taxon>Perissodactyla</taxon>
        <taxon>Equidae</taxon>
        <taxon>Equus</taxon>
    </lineage>
</organism>
<keyword evidence="3" id="KW-1185">Reference proteome</keyword>
<dbReference type="InterPro" id="IPR022384">
    <property type="entry name" value="FormiminoTrfase_cat_dom_sf"/>
</dbReference>
<evidence type="ECO:0000259" key="1">
    <source>
        <dbReference type="SMART" id="SM01222"/>
    </source>
</evidence>
<dbReference type="ExpressionAtlas" id="A0A3Q2I6E2">
    <property type="expression patterns" value="baseline"/>
</dbReference>
<dbReference type="PANTHER" id="PTHR12234">
    <property type="entry name" value="FORMIMINOTRANSFERASE-CYCLODEAMINASE"/>
    <property type="match status" value="1"/>
</dbReference>
<dbReference type="InParanoid" id="A0A3Q2I6E2"/>
<dbReference type="Proteomes" id="UP000002281">
    <property type="component" value="Chromosome 18"/>
</dbReference>
<dbReference type="PANTHER" id="PTHR12234:SF1">
    <property type="entry name" value="FORMIMINOTRANSFERASE N-TERMINAL SUBDOMAIN-CONTAINING PROTEIN"/>
    <property type="match status" value="1"/>
</dbReference>
<protein>
    <recommendedName>
        <fullName evidence="1">Formiminotransferase N-terminal subdomain domain-containing protein</fullName>
    </recommendedName>
</protein>
<evidence type="ECO:0000313" key="3">
    <source>
        <dbReference type="Proteomes" id="UP000002281"/>
    </source>
</evidence>
<dbReference type="AlphaFoldDB" id="A0A3Q2I6E2"/>
<dbReference type="Bgee" id="ENSECAG00000013663">
    <property type="expression patterns" value="Expressed in liver and 19 other cell types or tissues"/>
</dbReference>
<proteinExistence type="predicted"/>
<reference evidence="2" key="2">
    <citation type="submission" date="2025-08" db="UniProtKB">
        <authorList>
            <consortium name="Ensembl"/>
        </authorList>
    </citation>
    <scope>IDENTIFICATION</scope>
    <source>
        <strain evidence="2">Thoroughbred</strain>
    </source>
</reference>
<dbReference type="GO" id="GO:0016740">
    <property type="term" value="F:transferase activity"/>
    <property type="evidence" value="ECO:0007669"/>
    <property type="project" value="InterPro"/>
</dbReference>